<accession>A0A7X9YHK3</accession>
<evidence type="ECO:0000256" key="2">
    <source>
        <dbReference type="ARBA" id="ARBA00008014"/>
    </source>
</evidence>
<dbReference type="PANTHER" id="PTHR21085">
    <property type="entry name" value="CHORISMATE SYNTHASE"/>
    <property type="match status" value="1"/>
</dbReference>
<name>A0A7X9YHK3_9ACTN</name>
<feature type="binding site" evidence="11">
    <location>
        <begin position="125"/>
        <end position="127"/>
    </location>
    <ligand>
        <name>FMN</name>
        <dbReference type="ChEBI" id="CHEBI:58210"/>
    </ligand>
</feature>
<dbReference type="InterPro" id="IPR000453">
    <property type="entry name" value="Chorismate_synth"/>
</dbReference>
<protein>
    <recommendedName>
        <fullName evidence="3 11">Chorismate synthase</fullName>
        <shortName evidence="11">CS</shortName>
        <ecNumber evidence="3 11">4.2.3.5</ecNumber>
    </recommendedName>
    <alternativeName>
        <fullName evidence="11">5-enolpyruvylshikimate-3-phosphate phospholyase</fullName>
    </alternativeName>
</protein>
<keyword evidence="9 11" id="KW-0057">Aromatic amino acid biosynthesis</keyword>
<evidence type="ECO:0000256" key="10">
    <source>
        <dbReference type="ARBA" id="ARBA00023239"/>
    </source>
</evidence>
<evidence type="ECO:0000256" key="11">
    <source>
        <dbReference type="HAMAP-Rule" id="MF_00300"/>
    </source>
</evidence>
<dbReference type="GO" id="GO:0010181">
    <property type="term" value="F:FMN binding"/>
    <property type="evidence" value="ECO:0007669"/>
    <property type="project" value="TreeGrafter"/>
</dbReference>
<dbReference type="HAMAP" id="MF_00300">
    <property type="entry name" value="Chorismate_synth"/>
    <property type="match status" value="1"/>
</dbReference>
<comment type="catalytic activity">
    <reaction evidence="11">
        <text>5-O-(1-carboxyvinyl)-3-phosphoshikimate = chorismate + phosphate</text>
        <dbReference type="Rhea" id="RHEA:21020"/>
        <dbReference type="ChEBI" id="CHEBI:29748"/>
        <dbReference type="ChEBI" id="CHEBI:43474"/>
        <dbReference type="ChEBI" id="CHEBI:57701"/>
        <dbReference type="EC" id="4.2.3.5"/>
    </reaction>
</comment>
<keyword evidence="6 11" id="KW-0288">FMN</keyword>
<sequence>MSSTFGNRIHLSIFGQSHSTAIGCSLDGLPAGIPIDLEALQAFCDRRAPGKNDTSTPRREADVVHVLSGIANGHTCGAPFAAVIENTNTRSRDYSELRRVPRPGHADWPAYIRYGNWHDVAGGGHFSGRLTAPLCIAGGLALQALAQLGITVCAHMQQVGDVTDVHLNDLFLEKSQAKAILHNELPCIDPQAAALMHTTILSAKKRLDSVGGAVECAVYGVPAGIGDPMFDGIENRIAHIAFGIPAVKGLEFGAGFKVASMYGSQNNDAYCMSNGRVCCQTNHAGGALGGITTGAPIVFRVALKPTPSIAQEQQSVSLPDGTNTPLSVKGRHDPCIVARAVPVVEAAAALAVLDALLEDGRFEVPPSPDFCPQRCRQ</sequence>
<dbReference type="UniPathway" id="UPA00053">
    <property type="reaction ID" value="UER00090"/>
</dbReference>
<proteinExistence type="inferred from homology"/>
<keyword evidence="10 11" id="KW-0456">Lyase</keyword>
<evidence type="ECO:0000313" key="12">
    <source>
        <dbReference type="EMBL" id="NMF55562.1"/>
    </source>
</evidence>
<evidence type="ECO:0000256" key="7">
    <source>
        <dbReference type="ARBA" id="ARBA00022827"/>
    </source>
</evidence>
<evidence type="ECO:0000256" key="9">
    <source>
        <dbReference type="ARBA" id="ARBA00023141"/>
    </source>
</evidence>
<evidence type="ECO:0000256" key="4">
    <source>
        <dbReference type="ARBA" id="ARBA00022605"/>
    </source>
</evidence>
<evidence type="ECO:0000256" key="8">
    <source>
        <dbReference type="ARBA" id="ARBA00022857"/>
    </source>
</evidence>
<evidence type="ECO:0000256" key="1">
    <source>
        <dbReference type="ARBA" id="ARBA00005044"/>
    </source>
</evidence>
<dbReference type="CDD" id="cd07304">
    <property type="entry name" value="Chorismate_synthase"/>
    <property type="match status" value="1"/>
</dbReference>
<feature type="binding site" evidence="11">
    <location>
        <begin position="304"/>
        <end position="308"/>
    </location>
    <ligand>
        <name>FMN</name>
        <dbReference type="ChEBI" id="CHEBI:58210"/>
    </ligand>
</feature>
<dbReference type="InterPro" id="IPR035904">
    <property type="entry name" value="Chorismate_synth_AroC_sf"/>
</dbReference>
<keyword evidence="5 11" id="KW-0285">Flavoprotein</keyword>
<dbReference type="RefSeq" id="WP_169277215.1">
    <property type="nucleotide sequence ID" value="NZ_JABBCP010000002.1"/>
</dbReference>
<evidence type="ECO:0000256" key="6">
    <source>
        <dbReference type="ARBA" id="ARBA00022643"/>
    </source>
</evidence>
<dbReference type="GO" id="GO:0008652">
    <property type="term" value="P:amino acid biosynthetic process"/>
    <property type="evidence" value="ECO:0007669"/>
    <property type="project" value="UniProtKB-KW"/>
</dbReference>
<evidence type="ECO:0000313" key="13">
    <source>
        <dbReference type="Proteomes" id="UP000546970"/>
    </source>
</evidence>
<comment type="caution">
    <text evidence="11">Lacks conserved residue(s) required for the propagation of feature annotation.</text>
</comment>
<evidence type="ECO:0000256" key="5">
    <source>
        <dbReference type="ARBA" id="ARBA00022630"/>
    </source>
</evidence>
<dbReference type="Gene3D" id="3.60.150.10">
    <property type="entry name" value="Chorismate synthase AroC"/>
    <property type="match status" value="1"/>
</dbReference>
<gene>
    <name evidence="11 12" type="primary">aroC</name>
    <name evidence="12" type="ORF">HF320_04355</name>
</gene>
<keyword evidence="13" id="KW-1185">Reference proteome</keyword>
<comment type="similarity">
    <text evidence="2 11">Belongs to the chorismate synthase family.</text>
</comment>
<keyword evidence="4 11" id="KW-0028">Amino-acid biosynthesis</keyword>
<dbReference type="EC" id="4.2.3.5" evidence="3 11"/>
<dbReference type="Pfam" id="PF01264">
    <property type="entry name" value="Chorismate_synt"/>
    <property type="match status" value="1"/>
</dbReference>
<comment type="subunit">
    <text evidence="11">Homotetramer.</text>
</comment>
<dbReference type="PIRSF" id="PIRSF001456">
    <property type="entry name" value="Chorismate_synth"/>
    <property type="match status" value="1"/>
</dbReference>
<comment type="function">
    <text evidence="11">Catalyzes the anti-1,4-elimination of the C-3 phosphate and the C-6 proR hydrogen from 5-enolpyruvylshikimate-3-phosphate (EPSP) to yield chorismate, which is the branch point compound that serves as the starting substrate for the three terminal pathways of aromatic amino acid biosynthesis. This reaction introduces a second double bond into the aromatic ring system.</text>
</comment>
<dbReference type="InterPro" id="IPR020541">
    <property type="entry name" value="Chorismate_synthase_CS"/>
</dbReference>
<dbReference type="GO" id="GO:0005829">
    <property type="term" value="C:cytosol"/>
    <property type="evidence" value="ECO:0007669"/>
    <property type="project" value="TreeGrafter"/>
</dbReference>
<comment type="pathway">
    <text evidence="1 11">Metabolic intermediate biosynthesis; chorismate biosynthesis; chorismate from D-erythrose 4-phosphate and phosphoenolpyruvate: step 7/7.</text>
</comment>
<dbReference type="Proteomes" id="UP000546970">
    <property type="component" value="Unassembled WGS sequence"/>
</dbReference>
<dbReference type="NCBIfam" id="TIGR00033">
    <property type="entry name" value="aroC"/>
    <property type="match status" value="1"/>
</dbReference>
<dbReference type="SUPFAM" id="SSF103263">
    <property type="entry name" value="Chorismate synthase, AroC"/>
    <property type="match status" value="1"/>
</dbReference>
<comment type="caution">
    <text evidence="12">The sequence shown here is derived from an EMBL/GenBank/DDBJ whole genome shotgun (WGS) entry which is preliminary data.</text>
</comment>
<dbReference type="NCBIfam" id="NF003793">
    <property type="entry name" value="PRK05382.1"/>
    <property type="match status" value="1"/>
</dbReference>
<dbReference type="PROSITE" id="PS00789">
    <property type="entry name" value="CHORISMATE_SYNTHASE_3"/>
    <property type="match status" value="1"/>
</dbReference>
<keyword evidence="8 11" id="KW-0521">NADP</keyword>
<dbReference type="PANTHER" id="PTHR21085:SF0">
    <property type="entry name" value="CHORISMATE SYNTHASE"/>
    <property type="match status" value="1"/>
</dbReference>
<reference evidence="12 13" key="1">
    <citation type="submission" date="2020-04" db="EMBL/GenBank/DDBJ databases">
        <title>Collinsella sp. KGMB02528 nov., an anaerobic actinobacterium isolated from human feces.</title>
        <authorList>
            <person name="Han K.-I."/>
            <person name="Eom M.K."/>
            <person name="Kim J.-S."/>
            <person name="Lee K.C."/>
            <person name="Suh M.K."/>
            <person name="Park S.-H."/>
            <person name="Lee J.H."/>
            <person name="Kang S.W."/>
            <person name="Park J.-E."/>
            <person name="Oh B.S."/>
            <person name="Yu S.Y."/>
            <person name="Choi S.-H."/>
            <person name="Lee D.H."/>
            <person name="Yoon H."/>
            <person name="Kim B.-Y."/>
            <person name="Lee J.H."/>
            <person name="Lee J.-S."/>
        </authorList>
    </citation>
    <scope>NUCLEOTIDE SEQUENCE [LARGE SCALE GENOMIC DNA]</scope>
    <source>
        <strain evidence="12 13">KGMB02528</strain>
    </source>
</reference>
<evidence type="ECO:0000256" key="3">
    <source>
        <dbReference type="ARBA" id="ARBA00013036"/>
    </source>
</evidence>
<dbReference type="GO" id="GO:0009423">
    <property type="term" value="P:chorismate biosynthetic process"/>
    <property type="evidence" value="ECO:0007669"/>
    <property type="project" value="UniProtKB-UniRule"/>
</dbReference>
<dbReference type="GO" id="GO:0009073">
    <property type="term" value="P:aromatic amino acid family biosynthetic process"/>
    <property type="evidence" value="ECO:0007669"/>
    <property type="project" value="UniProtKB-KW"/>
</dbReference>
<dbReference type="EMBL" id="JABBCP010000002">
    <property type="protein sequence ID" value="NMF55562.1"/>
    <property type="molecule type" value="Genomic_DNA"/>
</dbReference>
<keyword evidence="7 11" id="KW-0274">FAD</keyword>
<feature type="binding site" evidence="11">
    <location>
        <position position="289"/>
    </location>
    <ligand>
        <name>FMN</name>
        <dbReference type="ChEBI" id="CHEBI:58210"/>
    </ligand>
</feature>
<feature type="binding site" evidence="11">
    <location>
        <position position="47"/>
    </location>
    <ligand>
        <name>NADP(+)</name>
        <dbReference type="ChEBI" id="CHEBI:58349"/>
    </ligand>
</feature>
<dbReference type="GO" id="GO:0004107">
    <property type="term" value="F:chorismate synthase activity"/>
    <property type="evidence" value="ECO:0007669"/>
    <property type="project" value="UniProtKB-UniRule"/>
</dbReference>
<organism evidence="12 13">
    <name type="scientific">Collinsella acetigenes</name>
    <dbReference type="NCBI Taxonomy" id="2713419"/>
    <lineage>
        <taxon>Bacteria</taxon>
        <taxon>Bacillati</taxon>
        <taxon>Actinomycetota</taxon>
        <taxon>Coriobacteriia</taxon>
        <taxon>Coriobacteriales</taxon>
        <taxon>Coriobacteriaceae</taxon>
        <taxon>Collinsella</taxon>
    </lineage>
</organism>
<dbReference type="AlphaFoldDB" id="A0A7X9YHK3"/>
<comment type="cofactor">
    <cofactor evidence="11">
        <name>FMNH2</name>
        <dbReference type="ChEBI" id="CHEBI:57618"/>
    </cofactor>
    <text evidence="11">Reduced FMN (FMNH(2)).</text>
</comment>
<feature type="binding site" evidence="11">
    <location>
        <position position="331"/>
    </location>
    <ligand>
        <name>FMN</name>
        <dbReference type="ChEBI" id="CHEBI:58210"/>
    </ligand>
</feature>